<organism evidence="1 2">
    <name type="scientific">Hymenobacter bucti</name>
    <dbReference type="NCBI Taxonomy" id="1844114"/>
    <lineage>
        <taxon>Bacteria</taxon>
        <taxon>Pseudomonadati</taxon>
        <taxon>Bacteroidota</taxon>
        <taxon>Cytophagia</taxon>
        <taxon>Cytophagales</taxon>
        <taxon>Hymenobacteraceae</taxon>
        <taxon>Hymenobacter</taxon>
    </lineage>
</organism>
<proteinExistence type="predicted"/>
<dbReference type="Proteomes" id="UP001597197">
    <property type="component" value="Unassembled WGS sequence"/>
</dbReference>
<keyword evidence="2" id="KW-1185">Reference proteome</keyword>
<evidence type="ECO:0000313" key="1">
    <source>
        <dbReference type="EMBL" id="MFD1874877.1"/>
    </source>
</evidence>
<name>A0ABW4QZ33_9BACT</name>
<accession>A0ABW4QZ33</accession>
<evidence type="ECO:0000313" key="2">
    <source>
        <dbReference type="Proteomes" id="UP001597197"/>
    </source>
</evidence>
<dbReference type="EMBL" id="JBHUFD010000018">
    <property type="protein sequence ID" value="MFD1874877.1"/>
    <property type="molecule type" value="Genomic_DNA"/>
</dbReference>
<comment type="caution">
    <text evidence="1">The sequence shown here is derived from an EMBL/GenBank/DDBJ whole genome shotgun (WGS) entry which is preliminary data.</text>
</comment>
<sequence>MRATCETCGQVQPPDWQPGDLCGNCGHVVRREKRCHWCAKLTPEGKFCRHCGAGQVPDEQYGAARWLKHLGIDQFVLPDRLTAMDLEQVEHFTRLYQRHAMAVERHVQDLAYAESFGRQHGWASAWQEAMLPLLPLNDEDLQALAMPPRRGTDDLEKLQEIREQSPLTISRLLSALARIRIWQAGFFDYVGAGMGADVKFVLPYLKDPDPAVRLEVALVMSHWRFGVTGAAFGKDQIEDILKQTTTGPVALEAATNLAVMAASWQGKPRPVFAEALASEDPDIAFAAALASYTTEPLLAALRVPRCQFAAAYVLTKAGVDIDAELAALFPTFKELEVDYILRAMAHQGRPRPALRAYFTAELAAAQARRHHNQDMLRNLLALDLQPGDAVRLLRAHPDRSFGAKLLQNPALTPPELLALYREYVALNLFNTYNLPGGVFPPLPPEFVAENWRTAPADSLQGLRGLAQQQLATSPPAEAQALHAFLRGVLWDENALLAARRQANQVLLSWYDGYHQSPSLPLGFTEEAARFYFGSFAAYIEYFVYGVKHLHVLLALETESKFLRPLDTIAEAPPAEAAAFLQALAALPLPLVGQFRTALVDLARHYTGWGLVNRWAVQVLAQLQAHAPWREATRADLAGLVSLTDAPDDHVPYLAKEALASKP</sequence>
<dbReference type="RefSeq" id="WP_382317043.1">
    <property type="nucleotide sequence ID" value="NZ_JBHUFD010000018.1"/>
</dbReference>
<protein>
    <submittedName>
        <fullName evidence="1">Zinc ribbon domain-containing protein</fullName>
    </submittedName>
</protein>
<gene>
    <name evidence="1" type="ORF">ACFSDX_20755</name>
</gene>
<dbReference type="InterPro" id="IPR016024">
    <property type="entry name" value="ARM-type_fold"/>
</dbReference>
<reference evidence="2" key="1">
    <citation type="journal article" date="2019" name="Int. J. Syst. Evol. Microbiol.">
        <title>The Global Catalogue of Microorganisms (GCM) 10K type strain sequencing project: providing services to taxonomists for standard genome sequencing and annotation.</title>
        <authorList>
            <consortium name="The Broad Institute Genomics Platform"/>
            <consortium name="The Broad Institute Genome Sequencing Center for Infectious Disease"/>
            <person name="Wu L."/>
            <person name="Ma J."/>
        </authorList>
    </citation>
    <scope>NUCLEOTIDE SEQUENCE [LARGE SCALE GENOMIC DNA]</scope>
    <source>
        <strain evidence="2">CGMCC 1.15795</strain>
    </source>
</reference>
<dbReference type="SUPFAM" id="SSF48371">
    <property type="entry name" value="ARM repeat"/>
    <property type="match status" value="1"/>
</dbReference>